<evidence type="ECO:0000313" key="2">
    <source>
        <dbReference type="EMBL" id="KAG0570893.1"/>
    </source>
</evidence>
<comment type="caution">
    <text evidence="2">The sequence shown here is derived from an EMBL/GenBank/DDBJ whole genome shotgun (WGS) entry which is preliminary data.</text>
</comment>
<evidence type="ECO:0000313" key="3">
    <source>
        <dbReference type="Proteomes" id="UP000822688"/>
    </source>
</evidence>
<dbReference type="EMBL" id="CM026427">
    <property type="protein sequence ID" value="KAG0570893.1"/>
    <property type="molecule type" value="Genomic_DNA"/>
</dbReference>
<dbReference type="PANTHER" id="PTHR43215:SF14">
    <property type="entry name" value="RADIAL SPOKE HEAD 1 HOMOLOG"/>
    <property type="match status" value="1"/>
</dbReference>
<dbReference type="Gene3D" id="2.20.110.10">
    <property type="entry name" value="Histone H3 K4-specific methyltransferase SET7/9 N-terminal domain"/>
    <property type="match status" value="2"/>
</dbReference>
<dbReference type="Pfam" id="PF02493">
    <property type="entry name" value="MORN"/>
    <property type="match status" value="6"/>
</dbReference>
<keyword evidence="1" id="KW-0677">Repeat</keyword>
<dbReference type="SMART" id="SM00698">
    <property type="entry name" value="MORN"/>
    <property type="match status" value="5"/>
</dbReference>
<dbReference type="GO" id="GO:0016020">
    <property type="term" value="C:membrane"/>
    <property type="evidence" value="ECO:0007669"/>
    <property type="project" value="UniProtKB-ARBA"/>
</dbReference>
<reference evidence="2 3" key="1">
    <citation type="submission" date="2020-06" db="EMBL/GenBank/DDBJ databases">
        <title>WGS assembly of Ceratodon purpureus strain R40.</title>
        <authorList>
            <person name="Carey S.B."/>
            <person name="Jenkins J."/>
            <person name="Shu S."/>
            <person name="Lovell J.T."/>
            <person name="Sreedasyam A."/>
            <person name="Maumus F."/>
            <person name="Tiley G.P."/>
            <person name="Fernandez-Pozo N."/>
            <person name="Barry K."/>
            <person name="Chen C."/>
            <person name="Wang M."/>
            <person name="Lipzen A."/>
            <person name="Daum C."/>
            <person name="Saski C.A."/>
            <person name="Payton A.C."/>
            <person name="Mcbreen J.C."/>
            <person name="Conrad R.E."/>
            <person name="Kollar L.M."/>
            <person name="Olsson S."/>
            <person name="Huttunen S."/>
            <person name="Landis J.B."/>
            <person name="Wickett N.J."/>
            <person name="Johnson M.G."/>
            <person name="Rensing S.A."/>
            <person name="Grimwood J."/>
            <person name="Schmutz J."/>
            <person name="Mcdaniel S.F."/>
        </authorList>
    </citation>
    <scope>NUCLEOTIDE SEQUENCE [LARGE SCALE GENOMIC DNA]</scope>
    <source>
        <strain evidence="2 3">R40</strain>
    </source>
</reference>
<dbReference type="PANTHER" id="PTHR43215">
    <property type="entry name" value="RADIAL SPOKE HEAD 1 HOMOLOG"/>
    <property type="match status" value="1"/>
</dbReference>
<dbReference type="AlphaFoldDB" id="A0A8T0HJC7"/>
<sequence>MSEEDEEDEEEEEIEREFTWSGAMEDYLPVGPGFATYNNGDEYWGSYYDGKRNSYGRYTFMKTGANYEGNYTDNLKSGFGIFTYPDRSVYTGRNVRFAGTWYQDMRSGEGQYTYANGDIYKGQWSENKKHGVGTYFFKETGSQFIGDWEQGFFVKGKWVFRSGDFYEGPFVKSKPEGPGKYMFFKSKSTVTGTFEKTKWTLGSTKPTPAKEILEEAMKHTPLLIPLPPPDVKSLPSYVVPMKFK</sequence>
<dbReference type="SUPFAM" id="SSF82185">
    <property type="entry name" value="Histone H3 K4-specific methyltransferase SET7/9 N-terminal domain"/>
    <property type="match status" value="2"/>
</dbReference>
<dbReference type="InterPro" id="IPR003409">
    <property type="entry name" value="MORN"/>
</dbReference>
<evidence type="ECO:0000256" key="1">
    <source>
        <dbReference type="ARBA" id="ARBA00022737"/>
    </source>
</evidence>
<protein>
    <submittedName>
        <fullName evidence="2">Uncharacterized protein</fullName>
    </submittedName>
</protein>
<gene>
    <name evidence="2" type="ORF">KC19_6G195500</name>
</gene>
<name>A0A8T0HJC7_CERPU</name>
<keyword evidence="3" id="KW-1185">Reference proteome</keyword>
<proteinExistence type="predicted"/>
<dbReference type="Proteomes" id="UP000822688">
    <property type="component" value="Chromosome 6"/>
</dbReference>
<organism evidence="2 3">
    <name type="scientific">Ceratodon purpureus</name>
    <name type="common">Fire moss</name>
    <name type="synonym">Dicranum purpureum</name>
    <dbReference type="NCBI Taxonomy" id="3225"/>
    <lineage>
        <taxon>Eukaryota</taxon>
        <taxon>Viridiplantae</taxon>
        <taxon>Streptophyta</taxon>
        <taxon>Embryophyta</taxon>
        <taxon>Bryophyta</taxon>
        <taxon>Bryophytina</taxon>
        <taxon>Bryopsida</taxon>
        <taxon>Dicranidae</taxon>
        <taxon>Pseudoditrichales</taxon>
        <taxon>Ditrichaceae</taxon>
        <taxon>Ceratodon</taxon>
    </lineage>
</organism>
<accession>A0A8T0HJC7</accession>